<feature type="region of interest" description="Disordered" evidence="1">
    <location>
        <begin position="706"/>
        <end position="735"/>
    </location>
</feature>
<evidence type="ECO:0000256" key="1">
    <source>
        <dbReference type="SAM" id="MobiDB-lite"/>
    </source>
</evidence>
<dbReference type="EMBL" id="JANBTX010000100">
    <property type="protein sequence ID" value="KAJ2686606.1"/>
    <property type="molecule type" value="Genomic_DNA"/>
</dbReference>
<sequence length="825" mass="90648">MVGMSLYPPNSTESDLDSVELGQLRVAARADLDFMSKAGRAAATTIHSQLQALRPYLLLQHALDIPDFTLNIAPVFHTTRTMVTTPEDITGGDTVTYQALSMASRPRIVSFIRDKIVYLGQTRQRFRGLTASVSLSPLSAEEQMGLVRFSDPVDDVCLDDEGEQNMLASPVASPLSPMASTRHLMMTTIVGPRHIGKSHIMLQVAALFASEPSVIVLYIGSSSDLVLSGSDGDRVKYIQFVEHVVRASTMYPEVTRLADRWYKATRMGTDVGAMGVATTVFMRELSELCAERDIDIVLFLDDFEALVDVDPLLAVINIHILIERLGIIVVATSSASALPSSQHDSHQCIVTAALTPDEAMDVFFATHAHLDISDTGLERIFEAAEYHPLDIVQMLAQYENKLASLGNMEETQVIGSLIRDGEFARNLRITQMHLRYLRESLSTAAQTARPVEYGGMSHEIISVEQSPQLLRVKSEITRAAFAIFHGLEPKHCLGRDLQFAEPETIVTPNSSYVRCFPPSAAEIMYRAHFSGTSAEEQFQWLFDSTSTKFDVEPRLRLRYFDALLLDSGRIRGSARKLDGGGHDLDIRFAHIVSFTGKRGQRIEPRLCTTFAEASEVVAKYTETLRERAPTYEPVESRKEVRSAGAMLYFPRLGFGESWMPADVQSRSHYDGSIMAAVVRVDRLLDGRVEWGSAEFEVTWISNDPLSPATARSAGNEPGLMSKGDPDAAPESAVKPPPKDIADLDAIYGVGGSWSAKSLRIFRDLQPPTDHTTTRMLAIAADKRFAEIASGDIARVLGSSTGAGRMSAIGASALGHRVYSQMTSHI</sequence>
<comment type="caution">
    <text evidence="2">The sequence shown here is derived from an EMBL/GenBank/DDBJ whole genome shotgun (WGS) entry which is preliminary data.</text>
</comment>
<dbReference type="InterPro" id="IPR027417">
    <property type="entry name" value="P-loop_NTPase"/>
</dbReference>
<dbReference type="AlphaFoldDB" id="A0A9W8L4J4"/>
<dbReference type="OrthoDB" id="5565181at2759"/>
<name>A0A9W8L4J4_9FUNG</name>
<organism evidence="2 3">
    <name type="scientific">Coemansia spiralis</name>
    <dbReference type="NCBI Taxonomy" id="417178"/>
    <lineage>
        <taxon>Eukaryota</taxon>
        <taxon>Fungi</taxon>
        <taxon>Fungi incertae sedis</taxon>
        <taxon>Zoopagomycota</taxon>
        <taxon>Kickxellomycotina</taxon>
        <taxon>Kickxellomycetes</taxon>
        <taxon>Kickxellales</taxon>
        <taxon>Kickxellaceae</taxon>
        <taxon>Coemansia</taxon>
    </lineage>
</organism>
<gene>
    <name evidence="2" type="ORF">IWW39_003509</name>
</gene>
<protein>
    <submittedName>
        <fullName evidence="2">Uncharacterized protein</fullName>
    </submittedName>
</protein>
<accession>A0A9W8L4J4</accession>
<dbReference type="SUPFAM" id="SSF52540">
    <property type="entry name" value="P-loop containing nucleoside triphosphate hydrolases"/>
    <property type="match status" value="1"/>
</dbReference>
<evidence type="ECO:0000313" key="3">
    <source>
        <dbReference type="Proteomes" id="UP001151516"/>
    </source>
</evidence>
<keyword evidence="3" id="KW-1185">Reference proteome</keyword>
<reference evidence="2" key="1">
    <citation type="submission" date="2022-07" db="EMBL/GenBank/DDBJ databases">
        <title>Phylogenomic reconstructions and comparative analyses of Kickxellomycotina fungi.</title>
        <authorList>
            <person name="Reynolds N.K."/>
            <person name="Stajich J.E."/>
            <person name="Barry K."/>
            <person name="Grigoriev I.V."/>
            <person name="Crous P."/>
            <person name="Smith M.E."/>
        </authorList>
    </citation>
    <scope>NUCLEOTIDE SEQUENCE</scope>
    <source>
        <strain evidence="2">CBS 109367</strain>
    </source>
</reference>
<evidence type="ECO:0000313" key="2">
    <source>
        <dbReference type="EMBL" id="KAJ2686606.1"/>
    </source>
</evidence>
<dbReference type="Proteomes" id="UP001151516">
    <property type="component" value="Unassembled WGS sequence"/>
</dbReference>
<proteinExistence type="predicted"/>